<evidence type="ECO:0000313" key="2">
    <source>
        <dbReference type="Proteomes" id="UP001226574"/>
    </source>
</evidence>
<gene>
    <name evidence="1" type="ORF">RC083_21920</name>
</gene>
<dbReference type="RefSeq" id="WP_309039900.1">
    <property type="nucleotide sequence ID" value="NZ_JAVIFY010000038.1"/>
</dbReference>
<accession>A0ABU1BIA4</accession>
<proteinExistence type="predicted"/>
<comment type="caution">
    <text evidence="1">The sequence shown here is derived from an EMBL/GenBank/DDBJ whole genome shotgun (WGS) entry which is preliminary data.</text>
</comment>
<evidence type="ECO:0008006" key="3">
    <source>
        <dbReference type="Google" id="ProtNLM"/>
    </source>
</evidence>
<name>A0ABU1BIA4_PSEHA</name>
<evidence type="ECO:0000313" key="1">
    <source>
        <dbReference type="EMBL" id="MDQ9094221.1"/>
    </source>
</evidence>
<dbReference type="Proteomes" id="UP001226574">
    <property type="component" value="Unassembled WGS sequence"/>
</dbReference>
<protein>
    <recommendedName>
        <fullName evidence="3">Orphan protein</fullName>
    </recommendedName>
</protein>
<sequence length="71" mass="8311">MSRTKLVLEYCERTKDIDYSDELEDLLEKDYIVNSAFYTDEVFHFLHASESFLGVRPAENIELAKKAFSND</sequence>
<organism evidence="1 2">
    <name type="scientific">Pseudoalteromonas haloplanktis</name>
    <name type="common">Alteromonas haloplanktis</name>
    <dbReference type="NCBI Taxonomy" id="228"/>
    <lineage>
        <taxon>Bacteria</taxon>
        <taxon>Pseudomonadati</taxon>
        <taxon>Pseudomonadota</taxon>
        <taxon>Gammaproteobacteria</taxon>
        <taxon>Alteromonadales</taxon>
        <taxon>Pseudoalteromonadaceae</taxon>
        <taxon>Pseudoalteromonas</taxon>
    </lineage>
</organism>
<keyword evidence="2" id="KW-1185">Reference proteome</keyword>
<reference evidence="1 2" key="1">
    <citation type="submission" date="2023-08" db="EMBL/GenBank/DDBJ databases">
        <title>Pseudoalteromonas haloplanktis LL1 genome.</title>
        <authorList>
            <person name="Wu S."/>
        </authorList>
    </citation>
    <scope>NUCLEOTIDE SEQUENCE [LARGE SCALE GENOMIC DNA]</scope>
    <source>
        <strain evidence="1 2">LL1</strain>
    </source>
</reference>
<dbReference type="EMBL" id="JAVIFY010000038">
    <property type="protein sequence ID" value="MDQ9094221.1"/>
    <property type="molecule type" value="Genomic_DNA"/>
</dbReference>